<keyword evidence="2" id="KW-0238">DNA-binding</keyword>
<sequence>MVDEDQEVEPLLNPTGREPKQGRSRASFERMLAAATDLLIERGNDDFALTDVAKRGKVSIGSIYCRFDSKDDLIQAVQRRVMERMADEEAEMIGRLTDKSTSLDVLVRNFVEELAEFLKRNAPVLRPMMLRASSDPVVRAMGRKGYDSLVEKVMSTLLSRRDEIGHELPELACEMTLRIAYSAFARYLGFGTVGDTGTKADWKNLKTEVGVMCSTYLRNGNR</sequence>
<dbReference type="EMBL" id="CP025612">
    <property type="protein sequence ID" value="AUN32380.1"/>
    <property type="molecule type" value="Genomic_DNA"/>
</dbReference>
<dbReference type="PANTHER" id="PTHR30055:SF234">
    <property type="entry name" value="HTH-TYPE TRANSCRIPTIONAL REGULATOR BETI"/>
    <property type="match status" value="1"/>
</dbReference>
<evidence type="ECO:0000313" key="4">
    <source>
        <dbReference type="EMBL" id="AUN32380.1"/>
    </source>
</evidence>
<dbReference type="Pfam" id="PF00440">
    <property type="entry name" value="TetR_N"/>
    <property type="match status" value="1"/>
</dbReference>
<keyword evidence="3" id="KW-0804">Transcription</keyword>
<evidence type="ECO:0000313" key="5">
    <source>
        <dbReference type="Proteomes" id="UP000234752"/>
    </source>
</evidence>
<name>A0A2K9NH25_9PROT</name>
<reference evidence="4 5" key="1">
    <citation type="submission" date="2017-12" db="EMBL/GenBank/DDBJ databases">
        <title>Genomes of bacteria within cyanobacterial aggregates.</title>
        <authorList>
            <person name="Cai H."/>
        </authorList>
    </citation>
    <scope>NUCLEOTIDE SEQUENCE [LARGE SCALE GENOMIC DNA]</scope>
    <source>
        <strain evidence="4 5">TH16</strain>
    </source>
</reference>
<accession>A0A2K9NH25</accession>
<organism evidence="4 5">
    <name type="scientific">Niveispirillum cyanobacteriorum</name>
    <dbReference type="NCBI Taxonomy" id="1612173"/>
    <lineage>
        <taxon>Bacteria</taxon>
        <taxon>Pseudomonadati</taxon>
        <taxon>Pseudomonadota</taxon>
        <taxon>Alphaproteobacteria</taxon>
        <taxon>Rhodospirillales</taxon>
        <taxon>Azospirillaceae</taxon>
        <taxon>Niveispirillum</taxon>
    </lineage>
</organism>
<dbReference type="GO" id="GO:0003700">
    <property type="term" value="F:DNA-binding transcription factor activity"/>
    <property type="evidence" value="ECO:0007669"/>
    <property type="project" value="TreeGrafter"/>
</dbReference>
<dbReference type="PANTHER" id="PTHR30055">
    <property type="entry name" value="HTH-TYPE TRANSCRIPTIONAL REGULATOR RUTR"/>
    <property type="match status" value="1"/>
</dbReference>
<gene>
    <name evidence="4" type="ORF">C0V82_18570</name>
</gene>
<dbReference type="PRINTS" id="PR00455">
    <property type="entry name" value="HTHTETR"/>
</dbReference>
<dbReference type="InterPro" id="IPR009057">
    <property type="entry name" value="Homeodomain-like_sf"/>
</dbReference>
<dbReference type="PROSITE" id="PS50977">
    <property type="entry name" value="HTH_TETR_2"/>
    <property type="match status" value="1"/>
</dbReference>
<dbReference type="Proteomes" id="UP000234752">
    <property type="component" value="Chromosome eg_2"/>
</dbReference>
<dbReference type="KEGG" id="ncb:C0V82_18570"/>
<evidence type="ECO:0000256" key="1">
    <source>
        <dbReference type="ARBA" id="ARBA00023015"/>
    </source>
</evidence>
<dbReference type="InterPro" id="IPR001647">
    <property type="entry name" value="HTH_TetR"/>
</dbReference>
<dbReference type="Gene3D" id="1.10.357.10">
    <property type="entry name" value="Tetracycline Repressor, domain 2"/>
    <property type="match status" value="1"/>
</dbReference>
<keyword evidence="1" id="KW-0805">Transcription regulation</keyword>
<evidence type="ECO:0000256" key="2">
    <source>
        <dbReference type="ARBA" id="ARBA00023125"/>
    </source>
</evidence>
<evidence type="ECO:0000256" key="3">
    <source>
        <dbReference type="ARBA" id="ARBA00023163"/>
    </source>
</evidence>
<keyword evidence="5" id="KW-1185">Reference proteome</keyword>
<dbReference type="SUPFAM" id="SSF46689">
    <property type="entry name" value="Homeodomain-like"/>
    <property type="match status" value="1"/>
</dbReference>
<protein>
    <submittedName>
        <fullName evidence="4">TetR/AcrR family transcriptional regulator</fullName>
    </submittedName>
</protein>
<dbReference type="GO" id="GO:0000976">
    <property type="term" value="F:transcription cis-regulatory region binding"/>
    <property type="evidence" value="ECO:0007669"/>
    <property type="project" value="TreeGrafter"/>
</dbReference>
<dbReference type="InterPro" id="IPR050109">
    <property type="entry name" value="HTH-type_TetR-like_transc_reg"/>
</dbReference>
<dbReference type="AlphaFoldDB" id="A0A2K9NH25"/>
<proteinExistence type="predicted"/>